<proteinExistence type="predicted"/>
<name>A0ABP8J3L3_9MICO</name>
<dbReference type="InterPro" id="IPR036291">
    <property type="entry name" value="NAD(P)-bd_dom_sf"/>
</dbReference>
<dbReference type="Proteomes" id="UP001500642">
    <property type="component" value="Unassembled WGS sequence"/>
</dbReference>
<protein>
    <recommendedName>
        <fullName evidence="1">Pyrroline-5-carboxylate reductase catalytic N-terminal domain-containing protein</fullName>
    </recommendedName>
</protein>
<sequence length="219" mass="22173">MKTTATTIGIVGVGKLGTALGRLVIDAGCELVLAGRPGQPMLDLIVSSLLPEAQLVDFAELAARADITILAVPRPALAGLDLAALRGIVIDATNAWEATDGIAAPAGAEPQLSGTCWLAGDLLHLAVVRTLNHAAYTDLAADARPAGAPGRRALGVAGDDPAALEAVAALVDRLGFDPVVLGPDRAHLLDVDGPVFGRRLERAEFESALADASAPASGC</sequence>
<organism evidence="2 3">
    <name type="scientific">Brevibacterium pityocampae</name>
    <dbReference type="NCBI Taxonomy" id="506594"/>
    <lineage>
        <taxon>Bacteria</taxon>
        <taxon>Bacillati</taxon>
        <taxon>Actinomycetota</taxon>
        <taxon>Actinomycetes</taxon>
        <taxon>Micrococcales</taxon>
        <taxon>Brevibacteriaceae</taxon>
        <taxon>Brevibacterium</taxon>
    </lineage>
</organism>
<reference evidence="3" key="1">
    <citation type="journal article" date="2019" name="Int. J. Syst. Evol. Microbiol.">
        <title>The Global Catalogue of Microorganisms (GCM) 10K type strain sequencing project: providing services to taxonomists for standard genome sequencing and annotation.</title>
        <authorList>
            <consortium name="The Broad Institute Genomics Platform"/>
            <consortium name="The Broad Institute Genome Sequencing Center for Infectious Disease"/>
            <person name="Wu L."/>
            <person name="Ma J."/>
        </authorList>
    </citation>
    <scope>NUCLEOTIDE SEQUENCE [LARGE SCALE GENOMIC DNA]</scope>
    <source>
        <strain evidence="3">JCM 17808</strain>
    </source>
</reference>
<evidence type="ECO:0000313" key="3">
    <source>
        <dbReference type="Proteomes" id="UP001500642"/>
    </source>
</evidence>
<evidence type="ECO:0000259" key="1">
    <source>
        <dbReference type="Pfam" id="PF03807"/>
    </source>
</evidence>
<accession>A0ABP8J3L3</accession>
<dbReference type="SUPFAM" id="SSF51735">
    <property type="entry name" value="NAD(P)-binding Rossmann-fold domains"/>
    <property type="match status" value="1"/>
</dbReference>
<feature type="domain" description="Pyrroline-5-carboxylate reductase catalytic N-terminal" evidence="1">
    <location>
        <begin position="7"/>
        <end position="94"/>
    </location>
</feature>
<dbReference type="Pfam" id="PF03807">
    <property type="entry name" value="F420_oxidored"/>
    <property type="match status" value="1"/>
</dbReference>
<dbReference type="InterPro" id="IPR028939">
    <property type="entry name" value="P5C_Rdtase_cat_N"/>
</dbReference>
<evidence type="ECO:0000313" key="2">
    <source>
        <dbReference type="EMBL" id="GAA4384405.1"/>
    </source>
</evidence>
<dbReference type="Gene3D" id="3.40.50.720">
    <property type="entry name" value="NAD(P)-binding Rossmann-like Domain"/>
    <property type="match status" value="1"/>
</dbReference>
<dbReference type="EMBL" id="BAABGL010000002">
    <property type="protein sequence ID" value="GAA4384405.1"/>
    <property type="molecule type" value="Genomic_DNA"/>
</dbReference>
<gene>
    <name evidence="2" type="ORF">GCM10023167_05070</name>
</gene>
<comment type="caution">
    <text evidence="2">The sequence shown here is derived from an EMBL/GenBank/DDBJ whole genome shotgun (WGS) entry which is preliminary data.</text>
</comment>
<dbReference type="RefSeq" id="WP_345029578.1">
    <property type="nucleotide sequence ID" value="NZ_BAABGL010000002.1"/>
</dbReference>
<keyword evidence="3" id="KW-1185">Reference proteome</keyword>